<dbReference type="InterPro" id="IPR006058">
    <property type="entry name" value="2Fe2S_fd_BS"/>
</dbReference>
<evidence type="ECO:0000256" key="2">
    <source>
        <dbReference type="ARBA" id="ARBA00023002"/>
    </source>
</evidence>
<dbReference type="Gene3D" id="1.10.150.120">
    <property type="entry name" value="[2Fe-2S]-binding domain"/>
    <property type="match status" value="1"/>
</dbReference>
<dbReference type="SUPFAM" id="SSF47741">
    <property type="entry name" value="CO dehydrogenase ISP C-domain like"/>
    <property type="match status" value="1"/>
</dbReference>
<evidence type="ECO:0000256" key="4">
    <source>
        <dbReference type="SAM" id="MobiDB-lite"/>
    </source>
</evidence>
<dbReference type="InterPro" id="IPR052914">
    <property type="entry name" value="Aldehyde_Oxdr_Iron-Sulfur"/>
</dbReference>
<dbReference type="InterPro" id="IPR002888">
    <property type="entry name" value="2Fe-2S-bd"/>
</dbReference>
<evidence type="ECO:0000313" key="6">
    <source>
        <dbReference type="EMBL" id="SMP57017.1"/>
    </source>
</evidence>
<dbReference type="PROSITE" id="PS51085">
    <property type="entry name" value="2FE2S_FER_2"/>
    <property type="match status" value="1"/>
</dbReference>
<evidence type="ECO:0000256" key="3">
    <source>
        <dbReference type="ARBA" id="ARBA00023004"/>
    </source>
</evidence>
<dbReference type="RefSeq" id="WP_283441907.1">
    <property type="nucleotide sequence ID" value="NZ_FXUL01000005.1"/>
</dbReference>
<protein>
    <submittedName>
        <fullName evidence="6">Xanthine dehydrogenase YagT iron-sulfur-binding subunit</fullName>
    </submittedName>
</protein>
<dbReference type="InterPro" id="IPR006311">
    <property type="entry name" value="TAT_signal"/>
</dbReference>
<keyword evidence="3" id="KW-0408">Iron</keyword>
<proteinExistence type="predicted"/>
<name>A0ABY1Q399_9BURK</name>
<evidence type="ECO:0000313" key="7">
    <source>
        <dbReference type="Proteomes" id="UP001158049"/>
    </source>
</evidence>
<organism evidence="6 7">
    <name type="scientific">Noviherbaspirillum suwonense</name>
    <dbReference type="NCBI Taxonomy" id="1224511"/>
    <lineage>
        <taxon>Bacteria</taxon>
        <taxon>Pseudomonadati</taxon>
        <taxon>Pseudomonadota</taxon>
        <taxon>Betaproteobacteria</taxon>
        <taxon>Burkholderiales</taxon>
        <taxon>Oxalobacteraceae</taxon>
        <taxon>Noviherbaspirillum</taxon>
    </lineage>
</organism>
<dbReference type="PANTHER" id="PTHR45331">
    <property type="entry name" value="OXIDOREDUCTASE, IRON-SULPHUR BINDING SUBUNIT-RELATED-RELATED"/>
    <property type="match status" value="1"/>
</dbReference>
<comment type="caution">
    <text evidence="6">The sequence shown here is derived from an EMBL/GenBank/DDBJ whole genome shotgun (WGS) entry which is preliminary data.</text>
</comment>
<dbReference type="InterPro" id="IPR001041">
    <property type="entry name" value="2Fe-2S_ferredoxin-type"/>
</dbReference>
<dbReference type="PANTHER" id="PTHR45331:SF2">
    <property type="entry name" value="OXIDOREDUCTASE WITH IRON-SULFUR SUBUNIT"/>
    <property type="match status" value="1"/>
</dbReference>
<feature type="region of interest" description="Disordered" evidence="4">
    <location>
        <begin position="1"/>
        <end position="37"/>
    </location>
</feature>
<keyword evidence="2" id="KW-0560">Oxidoreductase</keyword>
<keyword evidence="7" id="KW-1185">Reference proteome</keyword>
<dbReference type="Gene3D" id="3.10.20.30">
    <property type="match status" value="1"/>
</dbReference>
<keyword evidence="1" id="KW-0479">Metal-binding</keyword>
<evidence type="ECO:0000256" key="1">
    <source>
        <dbReference type="ARBA" id="ARBA00022723"/>
    </source>
</evidence>
<dbReference type="InterPro" id="IPR012675">
    <property type="entry name" value="Beta-grasp_dom_sf"/>
</dbReference>
<reference evidence="6 7" key="1">
    <citation type="submission" date="2017-05" db="EMBL/GenBank/DDBJ databases">
        <authorList>
            <person name="Varghese N."/>
            <person name="Submissions S."/>
        </authorList>
    </citation>
    <scope>NUCLEOTIDE SEQUENCE [LARGE SCALE GENOMIC DNA]</scope>
    <source>
        <strain evidence="6 7">DSM 26001</strain>
    </source>
</reference>
<feature type="compositionally biased region" description="Polar residues" evidence="4">
    <location>
        <begin position="27"/>
        <end position="36"/>
    </location>
</feature>
<evidence type="ECO:0000259" key="5">
    <source>
        <dbReference type="PROSITE" id="PS51085"/>
    </source>
</evidence>
<dbReference type="Pfam" id="PF01799">
    <property type="entry name" value="Fer2_2"/>
    <property type="match status" value="1"/>
</dbReference>
<dbReference type="InterPro" id="IPR036010">
    <property type="entry name" value="2Fe-2S_ferredoxin-like_sf"/>
</dbReference>
<gene>
    <name evidence="6" type="ORF">SAMN06295970_10528</name>
</gene>
<dbReference type="Pfam" id="PF00111">
    <property type="entry name" value="Fer2"/>
    <property type="match status" value="1"/>
</dbReference>
<dbReference type="InterPro" id="IPR036884">
    <property type="entry name" value="2Fe-2S-bd_dom_sf"/>
</dbReference>
<dbReference type="PROSITE" id="PS51318">
    <property type="entry name" value="TAT"/>
    <property type="match status" value="1"/>
</dbReference>
<dbReference type="Proteomes" id="UP001158049">
    <property type="component" value="Unassembled WGS sequence"/>
</dbReference>
<sequence>MQNDSSDSGSRKAHPGHSAPDPDLDSDSGSHPSPASISRRGFIQATVATLGGIAAPLGAADAAPAARPAGTAAAAANAMPVVLRINGKEHRLTLEPRVTLLDALREVVGLTGSKKGCDRGQCGACTVLVEGRRINACLTLAVMHEGQEITTIEGLGQADALHPLQAAFIERDAFQCGYCTPGQICSAVGLLKEAAANTASAVTPDVRKIPVVLDDSEIRERMSGNICRCGAYPNIVAAVRDVAGNKA</sequence>
<accession>A0ABY1Q399</accession>
<dbReference type="PROSITE" id="PS00197">
    <property type="entry name" value="2FE2S_FER_1"/>
    <property type="match status" value="1"/>
</dbReference>
<dbReference type="EMBL" id="FXUL01000005">
    <property type="protein sequence ID" value="SMP57017.1"/>
    <property type="molecule type" value="Genomic_DNA"/>
</dbReference>
<dbReference type="SUPFAM" id="SSF54292">
    <property type="entry name" value="2Fe-2S ferredoxin-like"/>
    <property type="match status" value="1"/>
</dbReference>
<dbReference type="CDD" id="cd00207">
    <property type="entry name" value="fer2"/>
    <property type="match status" value="1"/>
</dbReference>
<feature type="domain" description="2Fe-2S ferredoxin-type" evidence="5">
    <location>
        <begin position="79"/>
        <end position="155"/>
    </location>
</feature>